<dbReference type="AlphaFoldDB" id="A0A430FWN5"/>
<evidence type="ECO:0000256" key="1">
    <source>
        <dbReference type="SAM" id="Phobius"/>
    </source>
</evidence>
<evidence type="ECO:0000313" key="3">
    <source>
        <dbReference type="Proteomes" id="UP000287470"/>
    </source>
</evidence>
<accession>A0A430FWN5</accession>
<feature type="transmembrane region" description="Helical" evidence="1">
    <location>
        <begin position="111"/>
        <end position="136"/>
    </location>
</feature>
<keyword evidence="1" id="KW-0812">Transmembrane</keyword>
<dbReference type="Proteomes" id="UP000287470">
    <property type="component" value="Unassembled WGS sequence"/>
</dbReference>
<keyword evidence="3" id="KW-1185">Reference proteome</keyword>
<gene>
    <name evidence="2" type="ORF">D2E24_0389</name>
</gene>
<reference evidence="2 3" key="1">
    <citation type="submission" date="2018-09" db="EMBL/GenBank/DDBJ databases">
        <title>Characterization of the phylogenetic diversity of five novel species belonging to the genus Bifidobacterium.</title>
        <authorList>
            <person name="Lugli G.A."/>
            <person name="Duranti S."/>
            <person name="Milani C."/>
        </authorList>
    </citation>
    <scope>NUCLEOTIDE SEQUENCE [LARGE SCALE GENOMIC DNA]</scope>
    <source>
        <strain evidence="2 3">2033B</strain>
    </source>
</reference>
<keyword evidence="1" id="KW-0472">Membrane</keyword>
<feature type="transmembrane region" description="Helical" evidence="1">
    <location>
        <begin position="157"/>
        <end position="178"/>
    </location>
</feature>
<feature type="transmembrane region" description="Helical" evidence="1">
    <location>
        <begin position="12"/>
        <end position="28"/>
    </location>
</feature>
<name>A0A430FWN5_9BIFI</name>
<dbReference type="RefSeq" id="WP_164520957.1">
    <property type="nucleotide sequence ID" value="NZ_QXGK01000002.1"/>
</dbReference>
<sequence length="231" mass="25911">MRQRIADISETIGRGAILLVTCQVAFLVHTVMGVVVAGLFPALAALYGTLRSWLIEESSREWTIRHIWDVFHGIWRSELKSANLFGWPQFVLWALLFWDGFIVRWGDLGMMGLVITAVMLLLNVVYGMFVLVSWALRANFDERAPWIIRGSMQLIMTRPLCSLLVFVVLVGTACVYDVLPGLGILFGFVMPAFLTMLSVFYAGRLPGMDAREIRERAAAARRDADAAPAMR</sequence>
<feature type="transmembrane region" description="Helical" evidence="1">
    <location>
        <begin position="84"/>
        <end position="105"/>
    </location>
</feature>
<dbReference type="InterPro" id="IPR006938">
    <property type="entry name" value="DUF624"/>
</dbReference>
<organism evidence="2 3">
    <name type="scientific">Bifidobacterium samirii</name>
    <dbReference type="NCBI Taxonomy" id="2306974"/>
    <lineage>
        <taxon>Bacteria</taxon>
        <taxon>Bacillati</taxon>
        <taxon>Actinomycetota</taxon>
        <taxon>Actinomycetes</taxon>
        <taxon>Bifidobacteriales</taxon>
        <taxon>Bifidobacteriaceae</taxon>
        <taxon>Bifidobacterium</taxon>
    </lineage>
</organism>
<comment type="caution">
    <text evidence="2">The sequence shown here is derived from an EMBL/GenBank/DDBJ whole genome shotgun (WGS) entry which is preliminary data.</text>
</comment>
<protein>
    <submittedName>
        <fullName evidence="2">Drug resistance transporter EmrB/QacA subfamily protein</fullName>
    </submittedName>
</protein>
<keyword evidence="1" id="KW-1133">Transmembrane helix</keyword>
<evidence type="ECO:0000313" key="2">
    <source>
        <dbReference type="EMBL" id="RSX58510.1"/>
    </source>
</evidence>
<proteinExistence type="predicted"/>
<feature type="transmembrane region" description="Helical" evidence="1">
    <location>
        <begin position="184"/>
        <end position="203"/>
    </location>
</feature>
<dbReference type="EMBL" id="QXGK01000002">
    <property type="protein sequence ID" value="RSX58510.1"/>
    <property type="molecule type" value="Genomic_DNA"/>
</dbReference>
<dbReference type="Pfam" id="PF04854">
    <property type="entry name" value="DUF624"/>
    <property type="match status" value="1"/>
</dbReference>
<feature type="transmembrane region" description="Helical" evidence="1">
    <location>
        <begin position="34"/>
        <end position="55"/>
    </location>
</feature>